<feature type="signal peptide" evidence="3">
    <location>
        <begin position="1"/>
        <end position="18"/>
    </location>
</feature>
<evidence type="ECO:0008006" key="6">
    <source>
        <dbReference type="Google" id="ProtNLM"/>
    </source>
</evidence>
<accession>A0A1X0NRA3</accession>
<keyword evidence="2" id="KW-0472">Membrane</keyword>
<evidence type="ECO:0000256" key="2">
    <source>
        <dbReference type="SAM" id="Phobius"/>
    </source>
</evidence>
<dbReference type="RefSeq" id="XP_028881311.1">
    <property type="nucleotide sequence ID" value="XM_029027456.1"/>
</dbReference>
<reference evidence="4 5" key="1">
    <citation type="submission" date="2017-03" db="EMBL/GenBank/DDBJ databases">
        <title>An alternative strategy for trypanosome survival in the mammalian bloodstream revealed through genome and transcriptome analysis of the ubiquitous bovine parasite Trypanosoma (Megatrypanum) theileri.</title>
        <authorList>
            <person name="Kelly S."/>
            <person name="Ivens A."/>
            <person name="Mott A."/>
            <person name="O'Neill E."/>
            <person name="Emms D."/>
            <person name="Macleod O."/>
            <person name="Voorheis P."/>
            <person name="Matthews J."/>
            <person name="Matthews K."/>
            <person name="Carrington M."/>
        </authorList>
    </citation>
    <scope>NUCLEOTIDE SEQUENCE [LARGE SCALE GENOMIC DNA]</scope>
    <source>
        <strain evidence="4">Edinburgh</strain>
    </source>
</reference>
<feature type="compositionally biased region" description="Polar residues" evidence="1">
    <location>
        <begin position="183"/>
        <end position="195"/>
    </location>
</feature>
<gene>
    <name evidence="4" type="ORF">TM35_000232160</name>
</gene>
<organism evidence="4 5">
    <name type="scientific">Trypanosoma theileri</name>
    <dbReference type="NCBI Taxonomy" id="67003"/>
    <lineage>
        <taxon>Eukaryota</taxon>
        <taxon>Discoba</taxon>
        <taxon>Euglenozoa</taxon>
        <taxon>Kinetoplastea</taxon>
        <taxon>Metakinetoplastina</taxon>
        <taxon>Trypanosomatida</taxon>
        <taxon>Trypanosomatidae</taxon>
        <taxon>Trypanosoma</taxon>
    </lineage>
</organism>
<feature type="compositionally biased region" description="Polar residues" evidence="1">
    <location>
        <begin position="149"/>
        <end position="170"/>
    </location>
</feature>
<evidence type="ECO:0000256" key="1">
    <source>
        <dbReference type="SAM" id="MobiDB-lite"/>
    </source>
</evidence>
<evidence type="ECO:0000256" key="3">
    <source>
        <dbReference type="SAM" id="SignalP"/>
    </source>
</evidence>
<feature type="transmembrane region" description="Helical" evidence="2">
    <location>
        <begin position="203"/>
        <end position="226"/>
    </location>
</feature>
<name>A0A1X0NRA3_9TRYP</name>
<feature type="region of interest" description="Disordered" evidence="1">
    <location>
        <begin position="20"/>
        <end position="196"/>
    </location>
</feature>
<proteinExistence type="predicted"/>
<feature type="chain" id="PRO_5012913632" description="Trans-sialidase" evidence="3">
    <location>
        <begin position="19"/>
        <end position="326"/>
    </location>
</feature>
<keyword evidence="5" id="KW-1185">Reference proteome</keyword>
<dbReference type="Proteomes" id="UP000192257">
    <property type="component" value="Unassembled WGS sequence"/>
</dbReference>
<comment type="caution">
    <text evidence="4">The sequence shown here is derived from an EMBL/GenBank/DDBJ whole genome shotgun (WGS) entry which is preliminary data.</text>
</comment>
<dbReference type="GeneID" id="39987236"/>
<evidence type="ECO:0000313" key="4">
    <source>
        <dbReference type="EMBL" id="ORC87245.1"/>
    </source>
</evidence>
<protein>
    <recommendedName>
        <fullName evidence="6">Trans-sialidase</fullName>
    </recommendedName>
</protein>
<dbReference type="EMBL" id="NBCO01000023">
    <property type="protein sequence ID" value="ORC87245.1"/>
    <property type="molecule type" value="Genomic_DNA"/>
</dbReference>
<evidence type="ECO:0000313" key="5">
    <source>
        <dbReference type="Proteomes" id="UP000192257"/>
    </source>
</evidence>
<dbReference type="STRING" id="67003.A0A1X0NRA3"/>
<sequence>MLVLFLLSAAALATELEGSPDQIDDSANVPTVGARKEVSSDSHELNGVSAAGENGTSSSASHELNGVSAVGENGTSSSASHELNGVSAVGENGTSSSASHELNGVSAVGENGTSSSASHELNGVSAVGENGTSSSASHELNGVSAAKENGTTTSVDSVPETQGTTDQNEGVISGKSGGGSHMSDVTKQPNTSSDTKFPPEDDYISYGNLFLFSGFLTLLLALYCGLRFFRNSLGRSSFLRRHGWTRVAQPVGIVEGNGGKSERDTIVELKRVDVTKDAASMARGSENSEVSLNAMQAIRRRAGEKKRRQSNESSDGWSWTDEDWNP</sequence>
<dbReference type="AlphaFoldDB" id="A0A1X0NRA3"/>
<dbReference type="OrthoDB" id="10547977at2759"/>
<keyword evidence="3" id="KW-0732">Signal</keyword>
<keyword evidence="2" id="KW-0812">Transmembrane</keyword>
<feature type="compositionally biased region" description="Basic and acidic residues" evidence="1">
    <location>
        <begin position="34"/>
        <end position="44"/>
    </location>
</feature>
<feature type="region of interest" description="Disordered" evidence="1">
    <location>
        <begin position="300"/>
        <end position="326"/>
    </location>
</feature>
<dbReference type="VEuPathDB" id="TriTrypDB:TM35_000232160"/>
<keyword evidence="2" id="KW-1133">Transmembrane helix</keyword>